<evidence type="ECO:0000256" key="2">
    <source>
        <dbReference type="SAM" id="Phobius"/>
    </source>
</evidence>
<name>A0ABX1LW34_9CYAN</name>
<keyword evidence="2" id="KW-1133">Transmembrane helix</keyword>
<keyword evidence="4" id="KW-1185">Reference proteome</keyword>
<dbReference type="Proteomes" id="UP000738376">
    <property type="component" value="Unassembled WGS sequence"/>
</dbReference>
<sequence>MTNREISYVLTFMVFLTFASFIFAFFKMNPKTLDVILPYGMRIGITGDPSPPIVLPNKSNDWIIIQSVQGKDKKGNEAIFDFYTLFGVNDDYVWEYGSWDWIEDISTNQKIRVDRFFNEKFRQEGIRERITNALDVISVGTASCEGSNTKQEEDRSFMRAKSIRKYVKQIAKTTKGETLLLLLGQHKDDECPQKSPNETRDQRSIIIIGVVFKNPDTNLRESVENAMSNLVSNKNLKQDLERYINNTNRSPLGSLDPKKYSQFDLKN</sequence>
<keyword evidence="2" id="KW-0812">Transmembrane</keyword>
<protein>
    <submittedName>
        <fullName evidence="3">Uncharacterized protein</fullName>
    </submittedName>
</protein>
<comment type="caution">
    <text evidence="3">The sequence shown here is derived from an EMBL/GenBank/DDBJ whole genome shotgun (WGS) entry which is preliminary data.</text>
</comment>
<accession>A0ABX1LW34</accession>
<keyword evidence="2" id="KW-0472">Membrane</keyword>
<dbReference type="EMBL" id="JAAVJL010000001">
    <property type="protein sequence ID" value="NMF59581.1"/>
    <property type="molecule type" value="Genomic_DNA"/>
</dbReference>
<evidence type="ECO:0000256" key="1">
    <source>
        <dbReference type="SAM" id="MobiDB-lite"/>
    </source>
</evidence>
<proteinExistence type="predicted"/>
<gene>
    <name evidence="3" type="ORF">HC246_16540</name>
</gene>
<evidence type="ECO:0000313" key="4">
    <source>
        <dbReference type="Proteomes" id="UP000738376"/>
    </source>
</evidence>
<feature type="compositionally biased region" description="Basic and acidic residues" evidence="1">
    <location>
        <begin position="256"/>
        <end position="267"/>
    </location>
</feature>
<dbReference type="RefSeq" id="WP_169364339.1">
    <property type="nucleotide sequence ID" value="NZ_JAAVJL010000001.1"/>
</dbReference>
<feature type="region of interest" description="Disordered" evidence="1">
    <location>
        <begin position="246"/>
        <end position="267"/>
    </location>
</feature>
<organism evidence="3 4">
    <name type="scientific">Pseudanabaena yagii GIHE-NHR1</name>
    <dbReference type="NCBI Taxonomy" id="2722753"/>
    <lineage>
        <taxon>Bacteria</taxon>
        <taxon>Bacillati</taxon>
        <taxon>Cyanobacteriota</taxon>
        <taxon>Cyanophyceae</taxon>
        <taxon>Pseudanabaenales</taxon>
        <taxon>Pseudanabaenaceae</taxon>
        <taxon>Pseudanabaena</taxon>
        <taxon>Pseudanabaena yagii</taxon>
    </lineage>
</organism>
<reference evidence="3 4" key="1">
    <citation type="submission" date="2020-03" db="EMBL/GenBank/DDBJ databases">
        <title>Draft Genome Sequence of 2-Methylisoborneol Producing Pseudanabaena yagii Strain GIHE-NHR1 Isolated from North Han River in South Korea.</title>
        <authorList>
            <person name="Jeong J."/>
        </authorList>
    </citation>
    <scope>NUCLEOTIDE SEQUENCE [LARGE SCALE GENOMIC DNA]</scope>
    <source>
        <strain evidence="3 4">GIHE-NHR1</strain>
    </source>
</reference>
<evidence type="ECO:0000313" key="3">
    <source>
        <dbReference type="EMBL" id="NMF59581.1"/>
    </source>
</evidence>
<feature type="transmembrane region" description="Helical" evidence="2">
    <location>
        <begin position="6"/>
        <end position="26"/>
    </location>
</feature>